<feature type="compositionally biased region" description="Polar residues" evidence="1">
    <location>
        <begin position="118"/>
        <end position="128"/>
    </location>
</feature>
<dbReference type="RefSeq" id="WP_163489856.1">
    <property type="nucleotide sequence ID" value="NZ_JACVEL010000004.1"/>
</dbReference>
<evidence type="ECO:0000313" key="3">
    <source>
        <dbReference type="EMBL" id="MBC9812477.1"/>
    </source>
</evidence>
<evidence type="ECO:0000256" key="2">
    <source>
        <dbReference type="SAM" id="Phobius"/>
    </source>
</evidence>
<sequence>MELLVVSNKQDINKSRILAIAIIAVLVLLISLIHISSVTDPPVHSPTTNEVPLEFMELNFEPKAKQGGSPGGSGKASDDPLNKTNPPQQTEMLSTKDPNATSLQSGKSNKTNSDKPSENTASTTNNKNPIFGGKGGAGGGNDSGSGGIIGNDNGKGGKGTGTGNGDGDGSGKARVRYNEISTDNIYTNSLIKVTLILNVDENGKVIGTRVVGKETTTNDQSIISKVASACKSQLKYAKGSGVTEEYYHIWIQPQ</sequence>
<comment type="caution">
    <text evidence="3">The sequence shown here is derived from an EMBL/GenBank/DDBJ whole genome shotgun (WGS) entry which is preliminary data.</text>
</comment>
<reference evidence="3" key="1">
    <citation type="submission" date="2020-09" db="EMBL/GenBank/DDBJ databases">
        <title>Taishania pollutisoli gen. nov., sp. nov., Isolated from Tetrabromobisphenol A-Contaminated Soil.</title>
        <authorList>
            <person name="Chen Q."/>
        </authorList>
    </citation>
    <scope>NUCLEOTIDE SEQUENCE</scope>
    <source>
        <strain evidence="3">CZZ-1</strain>
    </source>
</reference>
<proteinExistence type="predicted"/>
<name>A0A8J6PCL7_9FLAO</name>
<keyword evidence="4" id="KW-1185">Reference proteome</keyword>
<protein>
    <submittedName>
        <fullName evidence="3">Uncharacterized protein</fullName>
    </submittedName>
</protein>
<feature type="transmembrane region" description="Helical" evidence="2">
    <location>
        <begin position="17"/>
        <end position="35"/>
    </location>
</feature>
<dbReference type="AlphaFoldDB" id="A0A8J6PCL7"/>
<feature type="compositionally biased region" description="Polar residues" evidence="1">
    <location>
        <begin position="82"/>
        <end position="111"/>
    </location>
</feature>
<feature type="compositionally biased region" description="Gly residues" evidence="1">
    <location>
        <begin position="132"/>
        <end position="170"/>
    </location>
</feature>
<accession>A0A8J6PCL7</accession>
<dbReference type="EMBL" id="JACVEL010000004">
    <property type="protein sequence ID" value="MBC9812477.1"/>
    <property type="molecule type" value="Genomic_DNA"/>
</dbReference>
<feature type="region of interest" description="Disordered" evidence="1">
    <location>
        <begin position="62"/>
        <end position="171"/>
    </location>
</feature>
<gene>
    <name evidence="3" type="ORF">H9Y05_08330</name>
</gene>
<dbReference type="Proteomes" id="UP000652681">
    <property type="component" value="Unassembled WGS sequence"/>
</dbReference>
<evidence type="ECO:0000313" key="4">
    <source>
        <dbReference type="Proteomes" id="UP000652681"/>
    </source>
</evidence>
<keyword evidence="2" id="KW-0812">Transmembrane</keyword>
<keyword evidence="2" id="KW-0472">Membrane</keyword>
<keyword evidence="2" id="KW-1133">Transmembrane helix</keyword>
<organism evidence="3 4">
    <name type="scientific">Taishania pollutisoli</name>
    <dbReference type="NCBI Taxonomy" id="2766479"/>
    <lineage>
        <taxon>Bacteria</taxon>
        <taxon>Pseudomonadati</taxon>
        <taxon>Bacteroidota</taxon>
        <taxon>Flavobacteriia</taxon>
        <taxon>Flavobacteriales</taxon>
        <taxon>Crocinitomicaceae</taxon>
        <taxon>Taishania</taxon>
    </lineage>
</organism>
<evidence type="ECO:0000256" key="1">
    <source>
        <dbReference type="SAM" id="MobiDB-lite"/>
    </source>
</evidence>